<organism evidence="2 3">
    <name type="scientific">Vibrio paucivorans</name>
    <dbReference type="NCBI Taxonomy" id="2829489"/>
    <lineage>
        <taxon>Bacteria</taxon>
        <taxon>Pseudomonadati</taxon>
        <taxon>Pseudomonadota</taxon>
        <taxon>Gammaproteobacteria</taxon>
        <taxon>Vibrionales</taxon>
        <taxon>Vibrionaceae</taxon>
        <taxon>Vibrio</taxon>
    </lineage>
</organism>
<comment type="caution">
    <text evidence="2">The sequence shown here is derived from an EMBL/GenBank/DDBJ whole genome shotgun (WGS) entry which is preliminary data.</text>
</comment>
<dbReference type="RefSeq" id="WP_265687508.1">
    <property type="nucleotide sequence ID" value="NZ_JAKRRX010000045.1"/>
</dbReference>
<proteinExistence type="predicted"/>
<evidence type="ECO:0000313" key="3">
    <source>
        <dbReference type="Proteomes" id="UP001155586"/>
    </source>
</evidence>
<keyword evidence="3" id="KW-1185">Reference proteome</keyword>
<dbReference type="InterPro" id="IPR009971">
    <property type="entry name" value="DUF1496"/>
</dbReference>
<keyword evidence="1" id="KW-0732">Signal</keyword>
<name>A0A9X3HSB0_9VIBR</name>
<dbReference type="EMBL" id="JAKRRX010000045">
    <property type="protein sequence ID" value="MCW8334107.1"/>
    <property type="molecule type" value="Genomic_DNA"/>
</dbReference>
<protein>
    <submittedName>
        <fullName evidence="2">YnjH family protein</fullName>
    </submittedName>
</protein>
<evidence type="ECO:0000256" key="1">
    <source>
        <dbReference type="SAM" id="SignalP"/>
    </source>
</evidence>
<dbReference type="AlphaFoldDB" id="A0A9X3HSB0"/>
<accession>A0A9X3HSB0</accession>
<feature type="chain" id="PRO_5040729411" evidence="1">
    <location>
        <begin position="24"/>
        <end position="109"/>
    </location>
</feature>
<reference evidence="2" key="1">
    <citation type="submission" date="2022-02" db="EMBL/GenBank/DDBJ databases">
        <title>Vibrio sp. nov., a new bacterium isolated from Bohai sea, China.</title>
        <authorList>
            <person name="Yuan Y."/>
        </authorList>
    </citation>
    <scope>NUCLEOTIDE SEQUENCE</scope>
    <source>
        <strain evidence="2">DBSS07</strain>
    </source>
</reference>
<sequence>MKRMTMAATALFSTVLFALPASAKIISTPSKPIVAVDGSAAAKRVCYYEDKAYSLGAMLQIGDNTIVCQEANDYETNGALRWFSLNAIDTSNTEISEPKDGSVKTYSLK</sequence>
<evidence type="ECO:0000313" key="2">
    <source>
        <dbReference type="EMBL" id="MCW8334107.1"/>
    </source>
</evidence>
<dbReference type="Pfam" id="PF07383">
    <property type="entry name" value="DUF1496"/>
    <property type="match status" value="1"/>
</dbReference>
<dbReference type="Proteomes" id="UP001155586">
    <property type="component" value="Unassembled WGS sequence"/>
</dbReference>
<feature type="signal peptide" evidence="1">
    <location>
        <begin position="1"/>
        <end position="23"/>
    </location>
</feature>
<gene>
    <name evidence="2" type="ORF">MD483_09755</name>
</gene>